<feature type="compositionally biased region" description="Low complexity" evidence="1">
    <location>
        <begin position="46"/>
        <end position="59"/>
    </location>
</feature>
<organism evidence="3 4">
    <name type="scientific">Artemisia annua</name>
    <name type="common">Sweet wormwood</name>
    <dbReference type="NCBI Taxonomy" id="35608"/>
    <lineage>
        <taxon>Eukaryota</taxon>
        <taxon>Viridiplantae</taxon>
        <taxon>Streptophyta</taxon>
        <taxon>Embryophyta</taxon>
        <taxon>Tracheophyta</taxon>
        <taxon>Spermatophyta</taxon>
        <taxon>Magnoliopsida</taxon>
        <taxon>eudicotyledons</taxon>
        <taxon>Gunneridae</taxon>
        <taxon>Pentapetalae</taxon>
        <taxon>asterids</taxon>
        <taxon>campanulids</taxon>
        <taxon>Asterales</taxon>
        <taxon>Asteraceae</taxon>
        <taxon>Asteroideae</taxon>
        <taxon>Anthemideae</taxon>
        <taxon>Artemisiinae</taxon>
        <taxon>Artemisia</taxon>
    </lineage>
</organism>
<feature type="compositionally biased region" description="Polar residues" evidence="1">
    <location>
        <begin position="288"/>
        <end position="302"/>
    </location>
</feature>
<name>A0A2U1LBA7_ARTAN</name>
<protein>
    <submittedName>
        <fullName evidence="3">Zinc knuckle CX2CX4HX4C</fullName>
    </submittedName>
</protein>
<feature type="region of interest" description="Disordered" evidence="1">
    <location>
        <begin position="286"/>
        <end position="307"/>
    </location>
</feature>
<evidence type="ECO:0000313" key="3">
    <source>
        <dbReference type="EMBL" id="PWA46276.1"/>
    </source>
</evidence>
<comment type="caution">
    <text evidence="3">The sequence shown here is derived from an EMBL/GenBank/DDBJ whole genome shotgun (WGS) entry which is preliminary data.</text>
</comment>
<feature type="region of interest" description="Disordered" evidence="1">
    <location>
        <begin position="1"/>
        <end position="103"/>
    </location>
</feature>
<proteinExistence type="predicted"/>
<dbReference type="EMBL" id="PKPP01010363">
    <property type="protein sequence ID" value="PWA46276.1"/>
    <property type="molecule type" value="Genomic_DNA"/>
</dbReference>
<keyword evidence="2" id="KW-0812">Transmembrane</keyword>
<evidence type="ECO:0000313" key="4">
    <source>
        <dbReference type="Proteomes" id="UP000245207"/>
    </source>
</evidence>
<keyword evidence="2" id="KW-0472">Membrane</keyword>
<dbReference type="InterPro" id="IPR040256">
    <property type="entry name" value="At4g02000-like"/>
</dbReference>
<accession>A0A2U1LBA7</accession>
<dbReference type="PANTHER" id="PTHR31286">
    <property type="entry name" value="GLYCINE-RICH CELL WALL STRUCTURAL PROTEIN 1.8-LIKE"/>
    <property type="match status" value="1"/>
</dbReference>
<evidence type="ECO:0000256" key="2">
    <source>
        <dbReference type="SAM" id="Phobius"/>
    </source>
</evidence>
<dbReference type="Proteomes" id="UP000245207">
    <property type="component" value="Unassembled WGS sequence"/>
</dbReference>
<reference evidence="3 4" key="1">
    <citation type="journal article" date="2018" name="Mol. Plant">
        <title>The genome of Artemisia annua provides insight into the evolution of Asteraceae family and artemisinin biosynthesis.</title>
        <authorList>
            <person name="Shen Q."/>
            <person name="Zhang L."/>
            <person name="Liao Z."/>
            <person name="Wang S."/>
            <person name="Yan T."/>
            <person name="Shi P."/>
            <person name="Liu M."/>
            <person name="Fu X."/>
            <person name="Pan Q."/>
            <person name="Wang Y."/>
            <person name="Lv Z."/>
            <person name="Lu X."/>
            <person name="Zhang F."/>
            <person name="Jiang W."/>
            <person name="Ma Y."/>
            <person name="Chen M."/>
            <person name="Hao X."/>
            <person name="Li L."/>
            <person name="Tang Y."/>
            <person name="Lv G."/>
            <person name="Zhou Y."/>
            <person name="Sun X."/>
            <person name="Brodelius P.E."/>
            <person name="Rose J.K.C."/>
            <person name="Tang K."/>
        </authorList>
    </citation>
    <scope>NUCLEOTIDE SEQUENCE [LARGE SCALE GENOMIC DNA]</scope>
    <source>
        <strain evidence="4">cv. Huhao1</strain>
        <tissue evidence="3">Leaf</tissue>
    </source>
</reference>
<keyword evidence="2" id="KW-1133">Transmembrane helix</keyword>
<keyword evidence="4" id="KW-1185">Reference proteome</keyword>
<feature type="compositionally biased region" description="Acidic residues" evidence="1">
    <location>
        <begin position="85"/>
        <end position="103"/>
    </location>
</feature>
<feature type="compositionally biased region" description="Pro residues" evidence="1">
    <location>
        <begin position="8"/>
        <end position="23"/>
    </location>
</feature>
<dbReference type="AlphaFoldDB" id="A0A2U1LBA7"/>
<sequence length="667" mass="75432">MSDSNPQSPNPDPVNPNFMPPPVTNDIVRSKRNTRHSGTDNKQAMKNSGSGSKVSLGVKKSSKKSSGKNKGVVKGMEGVEFGEVNAEDMEAKDDETEVSDGDSEVVMASSTQILVGSNVMSNCDVKNYGKNGNSGVYNTSNVMPIPFEDNPVLNPSKVKASSSVSNIDKGGSQNKNDNPWPSLTYGRASFARVLIEVDADRELVENVEVCYESLGKSMNLRVEYAWKPPHCTQCKVFGHESKACIKREGSRDEKAEKGKSVEENNVKHNENSVDEGKWQDVRKFANNGAGTSKENGNQSNGYYGNRGAKEDINEVEVGSDEWVQMRKKIDLACDLGMSIAESEKLRWSKDLKKYHEDKCSTKANNKMMEGLKWRISKLHKDISYGHTNIAMNAKLKADELCKEIMKETVNKPAVNNIWSVIQRLVLSAAVYSIWHERNNRRANQTSRDVEVVFNSIVNTVRMKLLGLKLKYTANVHKASIIWNIPLGRKGTGLWLCNFCFDPFIGDSVQLCMFRSPFWVIKQNGIVICTKMVLADDWGKHGWTKNKARLKMIMEVEMQCVLCRVEYVIDRHDQLMIKELRCWMIFFMEVHGLMWEGLGECGTLFVLHYGFTLRVLHRKVFKEADFFKTAILALPNVIYYWWFGFYGVMWSAIMAIMFCYLSFGFTVH</sequence>
<feature type="transmembrane region" description="Helical" evidence="2">
    <location>
        <begin position="647"/>
        <end position="666"/>
    </location>
</feature>
<dbReference type="PANTHER" id="PTHR31286:SF99">
    <property type="entry name" value="DUF4283 DOMAIN-CONTAINING PROTEIN"/>
    <property type="match status" value="1"/>
</dbReference>
<gene>
    <name evidence="3" type="ORF">CTI12_AA514340</name>
</gene>
<evidence type="ECO:0000256" key="1">
    <source>
        <dbReference type="SAM" id="MobiDB-lite"/>
    </source>
</evidence>